<proteinExistence type="inferred from homology"/>
<dbReference type="Proteomes" id="UP000541352">
    <property type="component" value="Unassembled WGS sequence"/>
</dbReference>
<dbReference type="NCBIfam" id="TIGR04056">
    <property type="entry name" value="OMP_RagA_SusC"/>
    <property type="match status" value="1"/>
</dbReference>
<reference evidence="9 10" key="1">
    <citation type="submission" date="2020-08" db="EMBL/GenBank/DDBJ databases">
        <title>Genomic Encyclopedia of Type Strains, Phase IV (KMG-IV): sequencing the most valuable type-strain genomes for metagenomic binning, comparative biology and taxonomic classification.</title>
        <authorList>
            <person name="Goeker M."/>
        </authorList>
    </citation>
    <scope>NUCLEOTIDE SEQUENCE [LARGE SCALE GENOMIC DNA]</scope>
    <source>
        <strain evidence="9 10">DSM 17976</strain>
    </source>
</reference>
<dbReference type="NCBIfam" id="TIGR04057">
    <property type="entry name" value="SusC_RagA_signa"/>
    <property type="match status" value="1"/>
</dbReference>
<keyword evidence="2 7" id="KW-0813">Transport</keyword>
<dbReference type="InterPro" id="IPR037066">
    <property type="entry name" value="Plug_dom_sf"/>
</dbReference>
<evidence type="ECO:0000256" key="4">
    <source>
        <dbReference type="ARBA" id="ARBA00022692"/>
    </source>
</evidence>
<evidence type="ECO:0000256" key="2">
    <source>
        <dbReference type="ARBA" id="ARBA00022448"/>
    </source>
</evidence>
<evidence type="ECO:0000256" key="7">
    <source>
        <dbReference type="PROSITE-ProRule" id="PRU01360"/>
    </source>
</evidence>
<dbReference type="InterPro" id="IPR036942">
    <property type="entry name" value="Beta-barrel_TonB_sf"/>
</dbReference>
<keyword evidence="6 7" id="KW-0998">Cell outer membrane</keyword>
<dbReference type="EMBL" id="JACIBY010000011">
    <property type="protein sequence ID" value="MBB3840446.1"/>
    <property type="molecule type" value="Genomic_DNA"/>
</dbReference>
<comment type="similarity">
    <text evidence="7">Belongs to the TonB-dependent receptor family.</text>
</comment>
<evidence type="ECO:0000259" key="8">
    <source>
        <dbReference type="Pfam" id="PF07715"/>
    </source>
</evidence>
<comment type="caution">
    <text evidence="9">The sequence shown here is derived from an EMBL/GenBank/DDBJ whole genome shotgun (WGS) entry which is preliminary data.</text>
</comment>
<dbReference type="PROSITE" id="PS51257">
    <property type="entry name" value="PROKAR_LIPOPROTEIN"/>
    <property type="match status" value="1"/>
</dbReference>
<evidence type="ECO:0000313" key="9">
    <source>
        <dbReference type="EMBL" id="MBB3840446.1"/>
    </source>
</evidence>
<accession>A0A7W5ZQY8</accession>
<evidence type="ECO:0000256" key="1">
    <source>
        <dbReference type="ARBA" id="ARBA00004571"/>
    </source>
</evidence>
<keyword evidence="4 7" id="KW-0812">Transmembrane</keyword>
<gene>
    <name evidence="9" type="ORF">FHS57_004466</name>
</gene>
<protein>
    <submittedName>
        <fullName evidence="9">TonB-linked SusC/RagA family outer membrane protein</fullName>
    </submittedName>
</protein>
<keyword evidence="5 7" id="KW-0472">Membrane</keyword>
<name>A0A7W5ZQY8_9BACT</name>
<dbReference type="Pfam" id="PF07715">
    <property type="entry name" value="Plug"/>
    <property type="match status" value="1"/>
</dbReference>
<dbReference type="SUPFAM" id="SSF56935">
    <property type="entry name" value="Porins"/>
    <property type="match status" value="1"/>
</dbReference>
<dbReference type="InterPro" id="IPR023996">
    <property type="entry name" value="TonB-dep_OMP_SusC/RagA"/>
</dbReference>
<evidence type="ECO:0000313" key="10">
    <source>
        <dbReference type="Proteomes" id="UP000541352"/>
    </source>
</evidence>
<dbReference type="Pfam" id="PF13715">
    <property type="entry name" value="CarbopepD_reg_2"/>
    <property type="match status" value="1"/>
</dbReference>
<dbReference type="PROSITE" id="PS52016">
    <property type="entry name" value="TONB_DEPENDENT_REC_3"/>
    <property type="match status" value="1"/>
</dbReference>
<comment type="subcellular location">
    <subcellularLocation>
        <location evidence="1 7">Cell outer membrane</location>
        <topology evidence="1 7">Multi-pass membrane protein</topology>
    </subcellularLocation>
</comment>
<dbReference type="InterPro" id="IPR039426">
    <property type="entry name" value="TonB-dep_rcpt-like"/>
</dbReference>
<dbReference type="GO" id="GO:0009279">
    <property type="term" value="C:cell outer membrane"/>
    <property type="evidence" value="ECO:0007669"/>
    <property type="project" value="UniProtKB-SubCell"/>
</dbReference>
<keyword evidence="3 7" id="KW-1134">Transmembrane beta strand</keyword>
<dbReference type="Gene3D" id="2.60.40.1120">
    <property type="entry name" value="Carboxypeptidase-like, regulatory domain"/>
    <property type="match status" value="1"/>
</dbReference>
<evidence type="ECO:0000256" key="5">
    <source>
        <dbReference type="ARBA" id="ARBA00023136"/>
    </source>
</evidence>
<evidence type="ECO:0000256" key="6">
    <source>
        <dbReference type="ARBA" id="ARBA00023237"/>
    </source>
</evidence>
<keyword evidence="10" id="KW-1185">Reference proteome</keyword>
<organism evidence="9 10">
    <name type="scientific">Runella defluvii</name>
    <dbReference type="NCBI Taxonomy" id="370973"/>
    <lineage>
        <taxon>Bacteria</taxon>
        <taxon>Pseudomonadati</taxon>
        <taxon>Bacteroidota</taxon>
        <taxon>Cytophagia</taxon>
        <taxon>Cytophagales</taxon>
        <taxon>Spirosomataceae</taxon>
        <taxon>Runella</taxon>
    </lineage>
</organism>
<feature type="domain" description="TonB-dependent receptor plug" evidence="8">
    <location>
        <begin position="126"/>
        <end position="254"/>
    </location>
</feature>
<sequence length="1131" mass="123751">MKDNSTMGRMLKRILLTTMVVSGCFAMVWAQTRTITGKITSKEDGNAMPGVNIVLKGTQRGSSSNAAGNFSIEVPNNNAVLVFSFVGYKTQEIPVASRSIIEIALEPGAESLQEVVVTALGINREKRSLAYSVGELKSEDIVKASNPNLLKALDGKVSGVNLTSLSSDPTSSVLVNIRGSSAMPTLSDANVSLKSQPLYVINGVPVGTQSFTNKDGVDFGNILSQLNPEDIASVTILKGGSAGALYGAEGGNGVIMITTKSGVGLKKGIGVSFTSAATTEKAYQFFPEQTVFGQGERAYEWQYDNTDTWGPILDGTYKGDYWDVAAKQWKNGPMVSSGEDRVKEYLRTGSTLTNTVGVTGNYDKGSFRFSISDMNNRGVMPNTKTDQKSFTLNTTYNLTKDIRVSVSGNYIKTFTPNKANVTGSNSVLNDLLFNLPTNLQPLSQMRDYWLTGFAGVRQNGAIMKDNGIDVAQNNPWWITYEKIHKFARDNYFGKAQLDWQLSKPFSLMLRTGMQNVRENYELRQSWGAKGDAYGQYVVGNNNSMEANTDAILTYNNTFGKMNLSVSGGGNYRFTNASTLEITGGDLSSPNLFTLANIKAGTLTVSGTGTNLGTNVGAPYFNGKSVSAYGTANLSYDNKLFLEVTGRNDWKGAYAQEKISYFYPSASLSWVASESFKLPQVINYLKARLNYADVGNGLVRRRSIDTYSYDASPWGSINTVSLNATIVDPDLKAQHSISKEAGFDLWMFSNRLKLDFTYFVKDQKDQIDNIPLVQGTGYTGLLTNIGDVRNKGFEWGLNFTPIKTKDFTWDVSASFTHYKATITRLSDKFAPAGYVFASYDGKTKVKLAEGEVIGSIYEENPILRVKTGKYAGMPLLDSKEGKIQKSSDERDRGKLGNFNPDFILGLNTTLKYKQFTLGLVGSLRKGGKYVSVNQQYAESNGRAMTTLGSGDNNPWWVGGRDAAHGGMVWPAENASDYAAINSNNNDKRSDFQDASYVKGVFLNPNYKGDPAAATDADYIVNGANPKNTFYDFPYNGYGDIIWNFSATRTYDATNFKMREITLAYTLPKNLTSKYNLNNVSLAFIGRNLFQWNASGRNEDPESAFTGVGTNQGILRATLPAIRSYGLKLSLDF</sequence>
<dbReference type="InterPro" id="IPR023997">
    <property type="entry name" value="TonB-dep_OMP_SusC/RagA_CS"/>
</dbReference>
<dbReference type="Gene3D" id="2.170.130.10">
    <property type="entry name" value="TonB-dependent receptor, plug domain"/>
    <property type="match status" value="1"/>
</dbReference>
<dbReference type="RefSeq" id="WP_183977425.1">
    <property type="nucleotide sequence ID" value="NZ_JACIBY010000011.1"/>
</dbReference>
<dbReference type="SUPFAM" id="SSF49464">
    <property type="entry name" value="Carboxypeptidase regulatory domain-like"/>
    <property type="match status" value="1"/>
</dbReference>
<evidence type="ECO:0000256" key="3">
    <source>
        <dbReference type="ARBA" id="ARBA00022452"/>
    </source>
</evidence>
<dbReference type="Gene3D" id="2.40.170.20">
    <property type="entry name" value="TonB-dependent receptor, beta-barrel domain"/>
    <property type="match status" value="1"/>
</dbReference>
<dbReference type="InterPro" id="IPR012910">
    <property type="entry name" value="Plug_dom"/>
</dbReference>
<dbReference type="InterPro" id="IPR008969">
    <property type="entry name" value="CarboxyPept-like_regulatory"/>
</dbReference>
<dbReference type="AlphaFoldDB" id="A0A7W5ZQY8"/>